<name>A0ABM6WDA9_9BACT</name>
<organism evidence="1 2">
    <name type="scientific">Chitinophaga alhagiae</name>
    <dbReference type="NCBI Taxonomy" id="2203219"/>
    <lineage>
        <taxon>Bacteria</taxon>
        <taxon>Pseudomonadati</taxon>
        <taxon>Bacteroidota</taxon>
        <taxon>Chitinophagia</taxon>
        <taxon>Chitinophagales</taxon>
        <taxon>Chitinophagaceae</taxon>
        <taxon>Chitinophaga</taxon>
    </lineage>
</organism>
<keyword evidence="2" id="KW-1185">Reference proteome</keyword>
<evidence type="ECO:0000313" key="1">
    <source>
        <dbReference type="EMBL" id="AWO01989.1"/>
    </source>
</evidence>
<dbReference type="Proteomes" id="UP000246099">
    <property type="component" value="Chromosome"/>
</dbReference>
<protein>
    <submittedName>
        <fullName evidence="1">Uncharacterized protein</fullName>
    </submittedName>
</protein>
<reference evidence="1 2" key="1">
    <citation type="submission" date="2018-05" db="EMBL/GenBank/DDBJ databases">
        <title>Chitinophaga sp. nov., isolated from rhizosphere soil of Alhagi.</title>
        <authorList>
            <person name="Liu Y."/>
        </authorList>
    </citation>
    <scope>NUCLEOTIDE SEQUENCE [LARGE SCALE GENOMIC DNA]</scope>
    <source>
        <strain evidence="1 2">T22</strain>
    </source>
</reference>
<evidence type="ECO:0000313" key="2">
    <source>
        <dbReference type="Proteomes" id="UP000246099"/>
    </source>
</evidence>
<sequence length="89" mass="9654">MQWAGRKMTCPVGLNGANAFSVNPITRLRQGCTAVWTTPQTLHLQLDLIGAINLYTLDLTFSRDAATAEITQHEGAGLNNEKMTGRAIP</sequence>
<dbReference type="RefSeq" id="WP_119078196.1">
    <property type="nucleotide sequence ID" value="NZ_CP029600.1"/>
</dbReference>
<gene>
    <name evidence="1" type="ORF">DLD77_09915</name>
</gene>
<proteinExistence type="predicted"/>
<accession>A0ABM6WDA9</accession>
<dbReference type="EMBL" id="CP029600">
    <property type="protein sequence ID" value="AWO01989.1"/>
    <property type="molecule type" value="Genomic_DNA"/>
</dbReference>